<evidence type="ECO:0000313" key="3">
    <source>
        <dbReference type="Proteomes" id="UP000600865"/>
    </source>
</evidence>
<dbReference type="SMART" id="SM00530">
    <property type="entry name" value="HTH_XRE"/>
    <property type="match status" value="1"/>
</dbReference>
<dbReference type="GO" id="GO:0003677">
    <property type="term" value="F:DNA binding"/>
    <property type="evidence" value="ECO:0007669"/>
    <property type="project" value="InterPro"/>
</dbReference>
<keyword evidence="3" id="KW-1185">Reference proteome</keyword>
<dbReference type="Proteomes" id="UP000600865">
    <property type="component" value="Unassembled WGS sequence"/>
</dbReference>
<proteinExistence type="predicted"/>
<gene>
    <name evidence="2" type="primary">staR</name>
    <name evidence="2" type="ORF">GCM10011309_25240</name>
</gene>
<dbReference type="SUPFAM" id="SSF47413">
    <property type="entry name" value="lambda repressor-like DNA-binding domains"/>
    <property type="match status" value="1"/>
</dbReference>
<dbReference type="CDD" id="cd00093">
    <property type="entry name" value="HTH_XRE"/>
    <property type="match status" value="1"/>
</dbReference>
<dbReference type="InterPro" id="IPR010982">
    <property type="entry name" value="Lambda_DNA-bd_dom_sf"/>
</dbReference>
<dbReference type="Gene3D" id="1.10.260.40">
    <property type="entry name" value="lambda repressor-like DNA-binding domains"/>
    <property type="match status" value="1"/>
</dbReference>
<dbReference type="InterPro" id="IPR001387">
    <property type="entry name" value="Cro/C1-type_HTH"/>
</dbReference>
<comment type="caution">
    <text evidence="2">The sequence shown here is derived from an EMBL/GenBank/DDBJ whole genome shotgun (WGS) entry which is preliminary data.</text>
</comment>
<name>A0A918NK35_9PROT</name>
<dbReference type="AlphaFoldDB" id="A0A918NK35"/>
<dbReference type="Pfam" id="PF01381">
    <property type="entry name" value="HTH_3"/>
    <property type="match status" value="1"/>
</dbReference>
<sequence length="152" mass="17113">MALAPLSGEQLSHFGKYAMTNDIDLHVGKRLRRRRRLLGLTQQTLAEEVGIRFQQIQKYECGANRVSAARLFELSEALSVPIQYFYEGLGSNDPLTGDIDPDIIAPDVLSRKETMDLVRAYYAMDDAPRKHLLDLAKSLEQAAKPKLRLVAQ</sequence>
<accession>A0A918NK35</accession>
<feature type="domain" description="HTH cro/C1-type" evidence="1">
    <location>
        <begin position="31"/>
        <end position="85"/>
    </location>
</feature>
<dbReference type="EMBL" id="BMYV01000003">
    <property type="protein sequence ID" value="GGX74056.1"/>
    <property type="molecule type" value="Genomic_DNA"/>
</dbReference>
<reference evidence="2 3" key="1">
    <citation type="journal article" date="2014" name="Int. J. Syst. Evol. Microbiol.">
        <title>Complete genome sequence of Corynebacterium casei LMG S-19264T (=DSM 44701T), isolated from a smear-ripened cheese.</title>
        <authorList>
            <consortium name="US DOE Joint Genome Institute (JGI-PGF)"/>
            <person name="Walter F."/>
            <person name="Albersmeier A."/>
            <person name="Kalinowski J."/>
            <person name="Ruckert C."/>
        </authorList>
    </citation>
    <scope>NUCLEOTIDE SEQUENCE [LARGE SCALE GENOMIC DNA]</scope>
    <source>
        <strain evidence="2 3">KCTC 23968</strain>
    </source>
</reference>
<evidence type="ECO:0000259" key="1">
    <source>
        <dbReference type="PROSITE" id="PS50943"/>
    </source>
</evidence>
<protein>
    <submittedName>
        <fullName evidence="2">Transcriptional regulator</fullName>
    </submittedName>
</protein>
<dbReference type="PROSITE" id="PS50943">
    <property type="entry name" value="HTH_CROC1"/>
    <property type="match status" value="1"/>
</dbReference>
<organism evidence="2 3">
    <name type="scientific">Litorimonas cladophorae</name>
    <dbReference type="NCBI Taxonomy" id="1220491"/>
    <lineage>
        <taxon>Bacteria</taxon>
        <taxon>Pseudomonadati</taxon>
        <taxon>Pseudomonadota</taxon>
        <taxon>Alphaproteobacteria</taxon>
        <taxon>Maricaulales</taxon>
        <taxon>Robiginitomaculaceae</taxon>
    </lineage>
</organism>
<evidence type="ECO:0000313" key="2">
    <source>
        <dbReference type="EMBL" id="GGX74056.1"/>
    </source>
</evidence>